<comment type="cofactor">
    <cofactor evidence="6">
        <name>[2Fe-2S] cluster</name>
        <dbReference type="ChEBI" id="CHEBI:190135"/>
    </cofactor>
</comment>
<comment type="similarity">
    <text evidence="1">Belongs to the complex I 24 kDa subunit family.</text>
</comment>
<comment type="caution">
    <text evidence="7">The sequence shown here is derived from an EMBL/GenBank/DDBJ whole genome shotgun (WGS) entry which is preliminary data.</text>
</comment>
<dbReference type="InterPro" id="IPR028431">
    <property type="entry name" value="NADP_DH_HndA-like"/>
</dbReference>
<dbReference type="InterPro" id="IPR002023">
    <property type="entry name" value="NuoE-like"/>
</dbReference>
<dbReference type="RefSeq" id="WP_227181003.1">
    <property type="nucleotide sequence ID" value="NZ_JAJBZT010000006.1"/>
</dbReference>
<dbReference type="InterPro" id="IPR041921">
    <property type="entry name" value="NuoE_N"/>
</dbReference>
<dbReference type="PANTHER" id="PTHR43342:SF1">
    <property type="entry name" value="BIFURCATING [FEFE] HYDROGENASE GAMMA SUBUNIT"/>
    <property type="match status" value="1"/>
</dbReference>
<evidence type="ECO:0000256" key="3">
    <source>
        <dbReference type="ARBA" id="ARBA00022723"/>
    </source>
</evidence>
<dbReference type="SUPFAM" id="SSF52833">
    <property type="entry name" value="Thioredoxin-like"/>
    <property type="match status" value="1"/>
</dbReference>
<keyword evidence="5" id="KW-0411">Iron-sulfur</keyword>
<accession>A0ABS8D7L5</accession>
<keyword evidence="8" id="KW-1185">Reference proteome</keyword>
<dbReference type="EMBL" id="JAJBZT010000006">
    <property type="protein sequence ID" value="MCB6184190.1"/>
    <property type="molecule type" value="Genomic_DNA"/>
</dbReference>
<dbReference type="InterPro" id="IPR036249">
    <property type="entry name" value="Thioredoxin-like_sf"/>
</dbReference>
<evidence type="ECO:0000256" key="2">
    <source>
        <dbReference type="ARBA" id="ARBA00022714"/>
    </source>
</evidence>
<evidence type="ECO:0000256" key="1">
    <source>
        <dbReference type="ARBA" id="ARBA00010643"/>
    </source>
</evidence>
<dbReference type="Pfam" id="PF01257">
    <property type="entry name" value="2Fe-2S_thioredx"/>
    <property type="match status" value="1"/>
</dbReference>
<dbReference type="CDD" id="cd03081">
    <property type="entry name" value="TRX_Fd_NuoE_FDH_gamma"/>
    <property type="match status" value="1"/>
</dbReference>
<evidence type="ECO:0000313" key="7">
    <source>
        <dbReference type="EMBL" id="MCB6184190.1"/>
    </source>
</evidence>
<dbReference type="NCBIfam" id="NF004638">
    <property type="entry name" value="PRK05988.1"/>
    <property type="match status" value="1"/>
</dbReference>
<name>A0ABS8D7L5_9NEIS</name>
<keyword evidence="4" id="KW-0408">Iron</keyword>
<dbReference type="PIRSF" id="PIRSF000216">
    <property type="entry name" value="NADH_DH_24kDa"/>
    <property type="match status" value="1"/>
</dbReference>
<sequence>MTPEQQAAVASVLSSRKDEPGALLPVLHDIQHILGFIPEAAISDIAFAMNRSKAEIHGVISFYHDFRLAPPAKHELRLCRAEACQSMGSDALAAHVHSCTGVDDHGVTADGQLSVRPVYCLGACATAPAMLLDDKLYARVSKEKLDSLLQPVLKSGGEQ</sequence>
<dbReference type="Proteomes" id="UP001165395">
    <property type="component" value="Unassembled WGS sequence"/>
</dbReference>
<evidence type="ECO:0000256" key="6">
    <source>
        <dbReference type="ARBA" id="ARBA00034078"/>
    </source>
</evidence>
<keyword evidence="2" id="KW-0001">2Fe-2S</keyword>
<evidence type="ECO:0000313" key="8">
    <source>
        <dbReference type="Proteomes" id="UP001165395"/>
    </source>
</evidence>
<dbReference type="PANTHER" id="PTHR43342">
    <property type="entry name" value="NADH-QUINONE OXIDOREDUCTASE, E SUBUNIT"/>
    <property type="match status" value="1"/>
</dbReference>
<proteinExistence type="inferred from homology"/>
<gene>
    <name evidence="7" type="ORF">LIN78_11590</name>
</gene>
<keyword evidence="3" id="KW-0479">Metal-binding</keyword>
<evidence type="ECO:0000256" key="4">
    <source>
        <dbReference type="ARBA" id="ARBA00023004"/>
    </source>
</evidence>
<dbReference type="Gene3D" id="3.40.30.10">
    <property type="entry name" value="Glutaredoxin"/>
    <property type="match status" value="1"/>
</dbReference>
<reference evidence="7" key="1">
    <citation type="submission" date="2021-10" db="EMBL/GenBank/DDBJ databases">
        <title>The complete genome sequence of Leeia sp. TBRC 13508.</title>
        <authorList>
            <person name="Charoenyingcharoen P."/>
            <person name="Yukphan P."/>
        </authorList>
    </citation>
    <scope>NUCLEOTIDE SEQUENCE</scope>
    <source>
        <strain evidence="7">TBRC 13508</strain>
    </source>
</reference>
<organism evidence="7 8">
    <name type="scientific">Leeia speluncae</name>
    <dbReference type="NCBI Taxonomy" id="2884804"/>
    <lineage>
        <taxon>Bacteria</taxon>
        <taxon>Pseudomonadati</taxon>
        <taxon>Pseudomonadota</taxon>
        <taxon>Betaproteobacteria</taxon>
        <taxon>Neisseriales</taxon>
        <taxon>Leeiaceae</taxon>
        <taxon>Leeia</taxon>
    </lineage>
</organism>
<evidence type="ECO:0000256" key="5">
    <source>
        <dbReference type="ARBA" id="ARBA00023014"/>
    </source>
</evidence>
<protein>
    <submittedName>
        <fullName evidence="7">Formate dehydrogenase subunit gamma</fullName>
    </submittedName>
</protein>
<dbReference type="PROSITE" id="PS01099">
    <property type="entry name" value="COMPLEX1_24K"/>
    <property type="match status" value="1"/>
</dbReference>
<dbReference type="Gene3D" id="1.10.10.1590">
    <property type="entry name" value="NADH-quinone oxidoreductase subunit E"/>
    <property type="match status" value="1"/>
</dbReference>